<sequence>MTSILATLTVSTAAERDVLPAGTVVRSASGTIAGRFDATVGVVLGDERPFPWTNLELPLTILHHPELDVPEITRAARAATASSAVRAAADRVAAWPDDAAVPVGAVRALLEEFADDLEREGAGRD</sequence>
<organism evidence="1 2">
    <name type="scientific">Cellulosimicrobium funkei</name>
    <dbReference type="NCBI Taxonomy" id="264251"/>
    <lineage>
        <taxon>Bacteria</taxon>
        <taxon>Bacillati</taxon>
        <taxon>Actinomycetota</taxon>
        <taxon>Actinomycetes</taxon>
        <taxon>Micrococcales</taxon>
        <taxon>Promicromonosporaceae</taxon>
        <taxon>Cellulosimicrobium</taxon>
    </lineage>
</organism>
<dbReference type="RefSeq" id="WP_061269116.1">
    <property type="nucleotide sequence ID" value="NZ_SOZH01000012.1"/>
</dbReference>
<reference evidence="1 2" key="1">
    <citation type="submission" date="2019-03" db="EMBL/GenBank/DDBJ databases">
        <title>Cellulosimicrobium funkei JCM14302 Assembly.</title>
        <authorList>
            <person name="Dou T."/>
        </authorList>
    </citation>
    <scope>NUCLEOTIDE SEQUENCE [LARGE SCALE GENOMIC DNA]</scope>
    <source>
        <strain evidence="1 2">JCM 14302</strain>
    </source>
</reference>
<dbReference type="AlphaFoldDB" id="A0A4Y8QYD6"/>
<dbReference type="GeneID" id="95686440"/>
<proteinExistence type="predicted"/>
<dbReference type="EMBL" id="SOZH01000012">
    <property type="protein sequence ID" value="TFF04400.1"/>
    <property type="molecule type" value="Genomic_DNA"/>
</dbReference>
<comment type="caution">
    <text evidence="1">The sequence shown here is derived from an EMBL/GenBank/DDBJ whole genome shotgun (WGS) entry which is preliminary data.</text>
</comment>
<gene>
    <name evidence="1" type="ORF">E1O70_18310</name>
</gene>
<accession>A0A4Y8QYD6</accession>
<name>A0A4Y8QYD6_9MICO</name>
<dbReference type="Proteomes" id="UP000298003">
    <property type="component" value="Unassembled WGS sequence"/>
</dbReference>
<evidence type="ECO:0000313" key="1">
    <source>
        <dbReference type="EMBL" id="TFF04400.1"/>
    </source>
</evidence>
<evidence type="ECO:0000313" key="2">
    <source>
        <dbReference type="Proteomes" id="UP000298003"/>
    </source>
</evidence>
<keyword evidence="2" id="KW-1185">Reference proteome</keyword>
<protein>
    <submittedName>
        <fullName evidence="1">Uncharacterized protein</fullName>
    </submittedName>
</protein>